<dbReference type="STRING" id="27342.A0A0H2QZQ2"/>
<keyword evidence="1" id="KW-0472">Membrane</keyword>
<proteinExistence type="predicted"/>
<dbReference type="Proteomes" id="UP000053477">
    <property type="component" value="Unassembled WGS sequence"/>
</dbReference>
<dbReference type="PANTHER" id="PTHR40465">
    <property type="entry name" value="CHROMOSOME 1, WHOLE GENOME SHOTGUN SEQUENCE"/>
    <property type="match status" value="1"/>
</dbReference>
<protein>
    <recommendedName>
        <fullName evidence="2">DUF6534 domain-containing protein</fullName>
    </recommendedName>
</protein>
<evidence type="ECO:0000313" key="3">
    <source>
        <dbReference type="EMBL" id="KLO04985.1"/>
    </source>
</evidence>
<reference evidence="3 4" key="1">
    <citation type="submission" date="2015-04" db="EMBL/GenBank/DDBJ databases">
        <title>Complete genome sequence of Schizopora paradoxa KUC8140, a cosmopolitan wood degrader in East Asia.</title>
        <authorList>
            <consortium name="DOE Joint Genome Institute"/>
            <person name="Min B."/>
            <person name="Park H."/>
            <person name="Jang Y."/>
            <person name="Kim J.-J."/>
            <person name="Kim K.H."/>
            <person name="Pangilinan J."/>
            <person name="Lipzen A."/>
            <person name="Riley R."/>
            <person name="Grigoriev I.V."/>
            <person name="Spatafora J.W."/>
            <person name="Choi I.-G."/>
        </authorList>
    </citation>
    <scope>NUCLEOTIDE SEQUENCE [LARGE SCALE GENOMIC DNA]</scope>
    <source>
        <strain evidence="3 4">KUC8140</strain>
    </source>
</reference>
<dbReference type="Pfam" id="PF20152">
    <property type="entry name" value="DUF6534"/>
    <property type="match status" value="1"/>
</dbReference>
<sequence>MSTAAAVPVLDNTFGALFLGVVLAMGLWGASTVQMYYYYDQYPRDAWSMKALVITVWSLDTAHQGLITHSAYNYLIRNYFNPAHLLVLEKTLLDMVLLNAIICQIVQGFFIYRAWRLSRHNLVLVTFLSLFSLGQSLSILIYYIKSFNFKTLAQLSDLFILEKVLNVFGVVSDFSIAGTLIFLLQRSRTGWKTTDSIVNRLILFSINTGAVTSLCAIFALIFVSVYPNTFIYITFYMLISKMYTNSLLATLNARSSVRGRGNSEDSASTSIHLSRMPNDVAKARTSLLTIHPLP</sequence>
<dbReference type="PANTHER" id="PTHR40465:SF1">
    <property type="entry name" value="DUF6534 DOMAIN-CONTAINING PROTEIN"/>
    <property type="match status" value="1"/>
</dbReference>
<feature type="transmembrane region" description="Helical" evidence="1">
    <location>
        <begin position="197"/>
        <end position="223"/>
    </location>
</feature>
<dbReference type="InParanoid" id="A0A0H2QZQ2"/>
<dbReference type="OrthoDB" id="3190888at2759"/>
<feature type="transmembrane region" description="Helical" evidence="1">
    <location>
        <begin position="92"/>
        <end position="115"/>
    </location>
</feature>
<keyword evidence="1" id="KW-1133">Transmembrane helix</keyword>
<dbReference type="EMBL" id="KQ086388">
    <property type="protein sequence ID" value="KLO04985.1"/>
    <property type="molecule type" value="Genomic_DNA"/>
</dbReference>
<feature type="transmembrane region" description="Helical" evidence="1">
    <location>
        <begin position="229"/>
        <end position="251"/>
    </location>
</feature>
<feature type="domain" description="DUF6534" evidence="2">
    <location>
        <begin position="170"/>
        <end position="256"/>
    </location>
</feature>
<feature type="transmembrane region" description="Helical" evidence="1">
    <location>
        <begin position="122"/>
        <end position="144"/>
    </location>
</feature>
<dbReference type="InterPro" id="IPR045339">
    <property type="entry name" value="DUF6534"/>
</dbReference>
<keyword evidence="1" id="KW-0812">Transmembrane</keyword>
<name>A0A0H2QZQ2_9AGAM</name>
<accession>A0A0H2QZQ2</accession>
<evidence type="ECO:0000259" key="2">
    <source>
        <dbReference type="Pfam" id="PF20152"/>
    </source>
</evidence>
<feature type="transmembrane region" description="Helical" evidence="1">
    <location>
        <begin position="16"/>
        <end position="39"/>
    </location>
</feature>
<feature type="transmembrane region" description="Helical" evidence="1">
    <location>
        <begin position="164"/>
        <end position="185"/>
    </location>
</feature>
<evidence type="ECO:0000313" key="4">
    <source>
        <dbReference type="Proteomes" id="UP000053477"/>
    </source>
</evidence>
<dbReference type="AlphaFoldDB" id="A0A0H2QZQ2"/>
<organism evidence="3 4">
    <name type="scientific">Schizopora paradoxa</name>
    <dbReference type="NCBI Taxonomy" id="27342"/>
    <lineage>
        <taxon>Eukaryota</taxon>
        <taxon>Fungi</taxon>
        <taxon>Dikarya</taxon>
        <taxon>Basidiomycota</taxon>
        <taxon>Agaricomycotina</taxon>
        <taxon>Agaricomycetes</taxon>
        <taxon>Hymenochaetales</taxon>
        <taxon>Schizoporaceae</taxon>
        <taxon>Schizopora</taxon>
    </lineage>
</organism>
<keyword evidence="4" id="KW-1185">Reference proteome</keyword>
<gene>
    <name evidence="3" type="ORF">SCHPADRAFT_947285</name>
</gene>
<evidence type="ECO:0000256" key="1">
    <source>
        <dbReference type="SAM" id="Phobius"/>
    </source>
</evidence>